<dbReference type="EMBL" id="CAIIXF020000011">
    <property type="protein sequence ID" value="CAH1799636.1"/>
    <property type="molecule type" value="Genomic_DNA"/>
</dbReference>
<name>A0A8J1TB42_OWEFU</name>
<evidence type="ECO:0000313" key="1">
    <source>
        <dbReference type="EMBL" id="CAH1799636.1"/>
    </source>
</evidence>
<comment type="caution">
    <text evidence="1">The sequence shown here is derived from an EMBL/GenBank/DDBJ whole genome shotgun (WGS) entry which is preliminary data.</text>
</comment>
<proteinExistence type="predicted"/>
<reference evidence="1" key="1">
    <citation type="submission" date="2022-03" db="EMBL/GenBank/DDBJ databases">
        <authorList>
            <person name="Martin C."/>
        </authorList>
    </citation>
    <scope>NUCLEOTIDE SEQUENCE</scope>
</reference>
<dbReference type="Proteomes" id="UP000749559">
    <property type="component" value="Unassembled WGS sequence"/>
</dbReference>
<evidence type="ECO:0000313" key="2">
    <source>
        <dbReference type="Proteomes" id="UP000749559"/>
    </source>
</evidence>
<gene>
    <name evidence="1" type="ORF">OFUS_LOCUS23620</name>
</gene>
<organism evidence="1 2">
    <name type="scientific">Owenia fusiformis</name>
    <name type="common">Polychaete worm</name>
    <dbReference type="NCBI Taxonomy" id="6347"/>
    <lineage>
        <taxon>Eukaryota</taxon>
        <taxon>Metazoa</taxon>
        <taxon>Spiralia</taxon>
        <taxon>Lophotrochozoa</taxon>
        <taxon>Annelida</taxon>
        <taxon>Polychaeta</taxon>
        <taxon>Sedentaria</taxon>
        <taxon>Canalipalpata</taxon>
        <taxon>Sabellida</taxon>
        <taxon>Oweniida</taxon>
        <taxon>Oweniidae</taxon>
        <taxon>Owenia</taxon>
    </lineage>
</organism>
<dbReference type="AlphaFoldDB" id="A0A8J1TB42"/>
<keyword evidence="2" id="KW-1185">Reference proteome</keyword>
<protein>
    <submittedName>
        <fullName evidence="1">Uncharacterized protein</fullName>
    </submittedName>
</protein>
<accession>A0A8J1TB42</accession>
<sequence length="116" mass="12945">MMRAALIALLVGMVAVTTAHPVQPYPNYQAGTPYDLNNDGVPDGLDRNLDGKPDYGYGYGYARLHGYRYRHGYRHGGVVVYPNYQAGTPYDLNNDGVPDGLDRNLDGKVDYYGRHY</sequence>